<gene>
    <name evidence="6" type="primary">phnN</name>
    <name evidence="8" type="ORF">SAMN05443432_10819</name>
</gene>
<dbReference type="InterPro" id="IPR027417">
    <property type="entry name" value="P-loop_NTPase"/>
</dbReference>
<keyword evidence="4 6" id="KW-0547">Nucleotide-binding</keyword>
<comment type="catalytic activity">
    <reaction evidence="1 6">
        <text>alpha-D-ribose 1,5-bisphosphate + ATP = 5-phospho-alpha-D-ribose 1-diphosphate + ADP</text>
        <dbReference type="Rhea" id="RHEA:20109"/>
        <dbReference type="ChEBI" id="CHEBI:30616"/>
        <dbReference type="ChEBI" id="CHEBI:58017"/>
        <dbReference type="ChEBI" id="CHEBI:68688"/>
        <dbReference type="ChEBI" id="CHEBI:456216"/>
        <dbReference type="EC" id="2.7.4.23"/>
    </reaction>
</comment>
<evidence type="ECO:0000256" key="1">
    <source>
        <dbReference type="ARBA" id="ARBA00000373"/>
    </source>
</evidence>
<comment type="function">
    <text evidence="6">Catalyzes the phosphorylation of ribose 1,5-bisphosphate to 5-phospho-D-ribosyl alpha-1-diphosphate (PRPP).</text>
</comment>
<dbReference type="GO" id="GO:0005829">
    <property type="term" value="C:cytosol"/>
    <property type="evidence" value="ECO:0007669"/>
    <property type="project" value="TreeGrafter"/>
</dbReference>
<evidence type="ECO:0000256" key="3">
    <source>
        <dbReference type="ARBA" id="ARBA00022679"/>
    </source>
</evidence>
<dbReference type="GO" id="GO:0033863">
    <property type="term" value="F:ribose 1,5-bisphosphate phosphokinase activity"/>
    <property type="evidence" value="ECO:0007669"/>
    <property type="project" value="UniProtKB-UniRule"/>
</dbReference>
<evidence type="ECO:0000256" key="4">
    <source>
        <dbReference type="ARBA" id="ARBA00022741"/>
    </source>
</evidence>
<feature type="binding site" evidence="6">
    <location>
        <begin position="10"/>
        <end position="17"/>
    </location>
    <ligand>
        <name>ATP</name>
        <dbReference type="ChEBI" id="CHEBI:30616"/>
    </ligand>
</feature>
<dbReference type="Proteomes" id="UP000322545">
    <property type="component" value="Unassembled WGS sequence"/>
</dbReference>
<evidence type="ECO:0000256" key="2">
    <source>
        <dbReference type="ARBA" id="ARBA00005069"/>
    </source>
</evidence>
<dbReference type="SMART" id="SM00072">
    <property type="entry name" value="GuKc"/>
    <property type="match status" value="1"/>
</dbReference>
<comment type="similarity">
    <text evidence="6">Belongs to the ribose 1,5-bisphosphokinase family.</text>
</comment>
<dbReference type="Gene3D" id="3.40.50.300">
    <property type="entry name" value="P-loop containing nucleotide triphosphate hydrolases"/>
    <property type="match status" value="1"/>
</dbReference>
<keyword evidence="5 6" id="KW-0067">ATP-binding</keyword>
<proteinExistence type="inferred from homology"/>
<dbReference type="PANTHER" id="PTHR23117:SF8">
    <property type="entry name" value="RIBOSE 1,5-BISPHOSPHATE PHOSPHOKINASE PHNN"/>
    <property type="match status" value="1"/>
</dbReference>
<dbReference type="EC" id="2.7.4.23" evidence="6"/>
<keyword evidence="9" id="KW-1185">Reference proteome</keyword>
<evidence type="ECO:0000256" key="5">
    <source>
        <dbReference type="ARBA" id="ARBA00022840"/>
    </source>
</evidence>
<dbReference type="NCBIfam" id="TIGR02322">
    <property type="entry name" value="phosphon_PhnN"/>
    <property type="match status" value="1"/>
</dbReference>
<evidence type="ECO:0000256" key="6">
    <source>
        <dbReference type="HAMAP-Rule" id="MF_00836"/>
    </source>
</evidence>
<protein>
    <recommendedName>
        <fullName evidence="6">Ribose 1,5-bisphosphate phosphokinase PhnN</fullName>
        <ecNumber evidence="6">2.7.4.23</ecNumber>
    </recommendedName>
    <alternativeName>
        <fullName evidence="6">Ribose 1,5-bisphosphokinase</fullName>
    </alternativeName>
</protein>
<evidence type="ECO:0000313" key="8">
    <source>
        <dbReference type="EMBL" id="SHM47208.1"/>
    </source>
</evidence>
<comment type="pathway">
    <text evidence="2 6">Metabolic intermediate biosynthesis; 5-phospho-alpha-D-ribose 1-diphosphate biosynthesis; 5-phospho-alpha-D-ribose 1-diphosphate from D-ribose 5-phosphate (route II): step 3/3.</text>
</comment>
<dbReference type="InterPro" id="IPR008145">
    <property type="entry name" value="GK/Ca_channel_bsu"/>
</dbReference>
<dbReference type="HAMAP" id="MF_00836">
    <property type="entry name" value="PhnN"/>
    <property type="match status" value="1"/>
</dbReference>
<dbReference type="AlphaFoldDB" id="A0A1M7J2M6"/>
<dbReference type="PANTHER" id="PTHR23117">
    <property type="entry name" value="GUANYLATE KINASE-RELATED"/>
    <property type="match status" value="1"/>
</dbReference>
<dbReference type="EMBL" id="FRCB01000008">
    <property type="protein sequence ID" value="SHM47208.1"/>
    <property type="molecule type" value="Genomic_DNA"/>
</dbReference>
<keyword evidence="3 6" id="KW-0808">Transferase</keyword>
<dbReference type="SUPFAM" id="SSF52540">
    <property type="entry name" value="P-loop containing nucleoside triphosphate hydrolases"/>
    <property type="match status" value="1"/>
</dbReference>
<dbReference type="GO" id="GO:0005524">
    <property type="term" value="F:ATP binding"/>
    <property type="evidence" value="ECO:0007669"/>
    <property type="project" value="UniProtKB-KW"/>
</dbReference>
<dbReference type="RefSeq" id="WP_149780401.1">
    <property type="nucleotide sequence ID" value="NZ_FRCB01000008.1"/>
</dbReference>
<dbReference type="GO" id="GO:0019634">
    <property type="term" value="P:organic phosphonate metabolic process"/>
    <property type="evidence" value="ECO:0007669"/>
    <property type="project" value="UniProtKB-UniRule"/>
</dbReference>
<feature type="domain" description="Guanylate kinase/L-type calcium channel beta subunit" evidence="7">
    <location>
        <begin position="2"/>
        <end position="176"/>
    </location>
</feature>
<evidence type="ECO:0000313" key="9">
    <source>
        <dbReference type="Proteomes" id="UP000322545"/>
    </source>
</evidence>
<dbReference type="InterPro" id="IPR012699">
    <property type="entry name" value="PhnN"/>
</dbReference>
<keyword evidence="8" id="KW-0418">Kinase</keyword>
<sequence>MTGRLIGVVGPSGVGKDTVMTALAERCPALGLVRRVITRPEDAGGEVFEGVTADRFEALCQDEAFCLHWAAHGLRYGIPREIEGRLAVGEDLLVNLSRSVLRQAQTRFAGFVTLHLTAPRSVLAERLAARGRESAQQIEVRLARSEFALPDGLERVIDVANAGPLEQTLEMIEDQLYPVKA</sequence>
<name>A0A1M7J2M6_9RHOB</name>
<dbReference type="GO" id="GO:0006015">
    <property type="term" value="P:5-phosphoribose 1-diphosphate biosynthetic process"/>
    <property type="evidence" value="ECO:0007669"/>
    <property type="project" value="UniProtKB-UniRule"/>
</dbReference>
<dbReference type="Pfam" id="PF13238">
    <property type="entry name" value="AAA_18"/>
    <property type="match status" value="1"/>
</dbReference>
<dbReference type="UniPathway" id="UPA00087">
    <property type="reaction ID" value="UER00175"/>
</dbReference>
<evidence type="ECO:0000259" key="7">
    <source>
        <dbReference type="SMART" id="SM00072"/>
    </source>
</evidence>
<reference evidence="8 9" key="1">
    <citation type="submission" date="2016-11" db="EMBL/GenBank/DDBJ databases">
        <authorList>
            <person name="Varghese N."/>
            <person name="Submissions S."/>
        </authorList>
    </citation>
    <scope>NUCLEOTIDE SEQUENCE [LARGE SCALE GENOMIC DNA]</scope>
    <source>
        <strain evidence="8 9">DSM 28249</strain>
    </source>
</reference>
<accession>A0A1M7J2M6</accession>
<organism evidence="8 9">
    <name type="scientific">Roseovarius litoreus</name>
    <dbReference type="NCBI Taxonomy" id="1155722"/>
    <lineage>
        <taxon>Bacteria</taxon>
        <taxon>Pseudomonadati</taxon>
        <taxon>Pseudomonadota</taxon>
        <taxon>Alphaproteobacteria</taxon>
        <taxon>Rhodobacterales</taxon>
        <taxon>Roseobacteraceae</taxon>
        <taxon>Roseovarius</taxon>
    </lineage>
</organism>